<feature type="compositionally biased region" description="Polar residues" evidence="1">
    <location>
        <begin position="66"/>
        <end position="81"/>
    </location>
</feature>
<dbReference type="Proteomes" id="UP001596957">
    <property type="component" value="Unassembled WGS sequence"/>
</dbReference>
<evidence type="ECO:0000256" key="1">
    <source>
        <dbReference type="SAM" id="MobiDB-lite"/>
    </source>
</evidence>
<evidence type="ECO:0000313" key="3">
    <source>
        <dbReference type="Proteomes" id="UP001596957"/>
    </source>
</evidence>
<evidence type="ECO:0000313" key="2">
    <source>
        <dbReference type="EMBL" id="MFD0287837.1"/>
    </source>
</evidence>
<protein>
    <submittedName>
        <fullName evidence="2">Uncharacterized protein</fullName>
    </submittedName>
</protein>
<feature type="region of interest" description="Disordered" evidence="1">
    <location>
        <begin position="1"/>
        <end position="49"/>
    </location>
</feature>
<proteinExistence type="predicted"/>
<organism evidence="2 3">
    <name type="scientific">Streptomyces lutosisoli</name>
    <dbReference type="NCBI Taxonomy" id="2665721"/>
    <lineage>
        <taxon>Bacteria</taxon>
        <taxon>Bacillati</taxon>
        <taxon>Actinomycetota</taxon>
        <taxon>Actinomycetes</taxon>
        <taxon>Kitasatosporales</taxon>
        <taxon>Streptomycetaceae</taxon>
        <taxon>Streptomyces</taxon>
    </lineage>
</organism>
<dbReference type="EMBL" id="JBHTEC010000006">
    <property type="protein sequence ID" value="MFD0287837.1"/>
    <property type="molecule type" value="Genomic_DNA"/>
</dbReference>
<gene>
    <name evidence="2" type="ORF">ACFQZP_40700</name>
</gene>
<feature type="region of interest" description="Disordered" evidence="1">
    <location>
        <begin position="65"/>
        <end position="87"/>
    </location>
</feature>
<reference evidence="3" key="1">
    <citation type="journal article" date="2019" name="Int. J. Syst. Evol. Microbiol.">
        <title>The Global Catalogue of Microorganisms (GCM) 10K type strain sequencing project: providing services to taxonomists for standard genome sequencing and annotation.</title>
        <authorList>
            <consortium name="The Broad Institute Genomics Platform"/>
            <consortium name="The Broad Institute Genome Sequencing Center for Infectious Disease"/>
            <person name="Wu L."/>
            <person name="Ma J."/>
        </authorList>
    </citation>
    <scope>NUCLEOTIDE SEQUENCE [LARGE SCALE GENOMIC DNA]</scope>
    <source>
        <strain evidence="3">CGMCC 4.7198</strain>
    </source>
</reference>
<comment type="caution">
    <text evidence="2">The sequence shown here is derived from an EMBL/GenBank/DDBJ whole genome shotgun (WGS) entry which is preliminary data.</text>
</comment>
<dbReference type="RefSeq" id="WP_381261448.1">
    <property type="nucleotide sequence ID" value="NZ_JBHTBI010000051.1"/>
</dbReference>
<keyword evidence="3" id="KW-1185">Reference proteome</keyword>
<name>A0ABW2VV58_9ACTN</name>
<accession>A0ABW2VV58</accession>
<sequence>MPLPMGTGPPTHDPDPATTGTLHGDKITPSTSTPGPAMHGTRSEHMPRVQAEQATRIALNPVLLGSSRQNPTNAATHTETASHLLKPTLPTLPALPALIALTIRGRIKRSSRNDPIHTH</sequence>